<evidence type="ECO:0000256" key="3">
    <source>
        <dbReference type="ARBA" id="ARBA00022737"/>
    </source>
</evidence>
<gene>
    <name evidence="8" type="ORF">R9X50_00597400</name>
</gene>
<proteinExistence type="predicted"/>
<dbReference type="SUPFAM" id="SSF48371">
    <property type="entry name" value="ARM repeat"/>
    <property type="match status" value="3"/>
</dbReference>
<evidence type="ECO:0000259" key="7">
    <source>
        <dbReference type="Pfam" id="PF24492"/>
    </source>
</evidence>
<dbReference type="Pfam" id="PF24492">
    <property type="entry name" value="HEAT_ECM29"/>
    <property type="match status" value="1"/>
</dbReference>
<protein>
    <recommendedName>
        <fullName evidence="10">ARM repeat-containing protein</fullName>
    </recommendedName>
</protein>
<dbReference type="Pfam" id="PF23731">
    <property type="entry name" value="ARM_ECM29_C"/>
    <property type="match status" value="1"/>
</dbReference>
<evidence type="ECO:0000256" key="5">
    <source>
        <dbReference type="SAM" id="MobiDB-lite"/>
    </source>
</evidence>
<dbReference type="EMBL" id="CP138588">
    <property type="protein sequence ID" value="WPH03099.1"/>
    <property type="molecule type" value="Genomic_DNA"/>
</dbReference>
<keyword evidence="2" id="KW-0963">Cytoplasm</keyword>
<dbReference type="InterPro" id="IPR016024">
    <property type="entry name" value="ARM-type_fold"/>
</dbReference>
<dbReference type="GO" id="GO:0005737">
    <property type="term" value="C:cytoplasm"/>
    <property type="evidence" value="ECO:0007669"/>
    <property type="project" value="UniProtKB-SubCell"/>
</dbReference>
<dbReference type="InterPro" id="IPR055443">
    <property type="entry name" value="HEAT_ECM29"/>
</dbReference>
<dbReference type="InterPro" id="IPR024372">
    <property type="entry name" value="Ecm29_N"/>
</dbReference>
<dbReference type="GO" id="GO:0036503">
    <property type="term" value="P:ERAD pathway"/>
    <property type="evidence" value="ECO:0007669"/>
    <property type="project" value="TreeGrafter"/>
</dbReference>
<dbReference type="GO" id="GO:0000502">
    <property type="term" value="C:proteasome complex"/>
    <property type="evidence" value="ECO:0007669"/>
    <property type="project" value="UniProtKB-KW"/>
</dbReference>
<feature type="domain" description="Proteasome adapter and scaffold protein ECM29 HEAT-repeat" evidence="7">
    <location>
        <begin position="1328"/>
        <end position="1489"/>
    </location>
</feature>
<evidence type="ECO:0000256" key="2">
    <source>
        <dbReference type="ARBA" id="ARBA00022490"/>
    </source>
</evidence>
<accession>A0AAQ3M827</accession>
<reference evidence="8 9" key="1">
    <citation type="submission" date="2023-11" db="EMBL/GenBank/DDBJ databases">
        <title>An acidophilic fungus is an integral part of prey digestion in a carnivorous sundew plant.</title>
        <authorList>
            <person name="Tsai I.J."/>
        </authorList>
    </citation>
    <scope>NUCLEOTIDE SEQUENCE [LARGE SCALE GENOMIC DNA]</scope>
    <source>
        <strain evidence="8">169a</strain>
    </source>
</reference>
<evidence type="ECO:0008006" key="10">
    <source>
        <dbReference type="Google" id="ProtNLM"/>
    </source>
</evidence>
<dbReference type="Proteomes" id="UP001303373">
    <property type="component" value="Chromosome 9"/>
</dbReference>
<evidence type="ECO:0000256" key="1">
    <source>
        <dbReference type="ARBA" id="ARBA00004496"/>
    </source>
</evidence>
<dbReference type="PANTHER" id="PTHR23346:SF19">
    <property type="entry name" value="PROTEASOME ADAPTER AND SCAFFOLD PROTEIN ECM29"/>
    <property type="match status" value="1"/>
</dbReference>
<keyword evidence="4" id="KW-0647">Proteasome</keyword>
<organism evidence="8 9">
    <name type="scientific">Acrodontium crateriforme</name>
    <dbReference type="NCBI Taxonomy" id="150365"/>
    <lineage>
        <taxon>Eukaryota</taxon>
        <taxon>Fungi</taxon>
        <taxon>Dikarya</taxon>
        <taxon>Ascomycota</taxon>
        <taxon>Pezizomycotina</taxon>
        <taxon>Dothideomycetes</taxon>
        <taxon>Dothideomycetidae</taxon>
        <taxon>Mycosphaerellales</taxon>
        <taxon>Teratosphaeriaceae</taxon>
        <taxon>Acrodontium</taxon>
    </lineage>
</organism>
<keyword evidence="9" id="KW-1185">Reference proteome</keyword>
<dbReference type="PANTHER" id="PTHR23346">
    <property type="entry name" value="TRANSLATIONAL ACTIVATOR GCN1-RELATED"/>
    <property type="match status" value="1"/>
</dbReference>
<sequence>MAATTQTPEQRELSLIGKVEMRIALADSDAKLEATLKTYLSPLLLKLASEHIAVRNKVITVCQHISTRTKPQSIQLPVAALVKQFKDQENSIIRHFDLVYIQQGITRLSRAEKAELLPIVVKGISKSGSHGPTIFNLLLRLLEFFVLPLRGSKEDIELRTHLEVSEEDASYLASWLGKFILFTPPAKAPAARPQVLATTGFGDATTTAPETPRRSVRPSPGLSSDDYDYITVQGKDNLWDPAQGGVNLTQTKILAARLLASGLFNDKERFFPALFASADTASTISDVGDDMMKRALPVTDLESETLIKQIFELYFGSAEAQRVRPPLRLKLLGLLGKSTLSTGFSQPIMKLVEDGISSARKDGDDTIMSNSYGARPTADRETTKLRAAIFSYINFVARHGPTEALEAIAPTVVGRLKDFIENQGWPTVGQNEDLISRAYAYEVIGLLAKASPKNTLLEAKDPTLEILPWLFISLASDTSGNSITVSIEEALSSILTAMAQLELTQAQQIGLEDLLINEMEKSNIPDDSKRLRSTRYVAIRFANRCLPYNSVKARWIDVLGLGATGDRGEVKEEAERGLSAYWYQMLNGSLGKMEDEKIDFPTFEGVMSQFFPGRTTDQEMEPLAVARHARRTQPTSFEHMSSFARRILFNEALRNSKIPVTVDNDWERRIDTTVESDEKARGAVQRYIESRTPTSGSVVTLLEALFVTLADQATGSGESLVQFLAISSNALVQNLVAHTDDLMRILQSNNQSRRTTAAQTYGILASHPAADASKTEIQVRQLFQIAQTWSSAIGAAANQAHGAIVALGFFLSRCTLRGMNVTKSALYKPIVKILVEILAISKDKSLSEAACTAMGQLAMLKAISPAIIEEVTKVRGVIDKLYDMAKTGDEPAILCLGQLSMILPEDAESKDGDLAYLEEQLHKLHEIRQGETHFTVGEAYSYLTCGWQSKALATKLDIVGVMPPAIDRSSTFSKTMDRILKDCSNTKPALKKAAVMWLLCLLQFCGEQPELQARLPNCQLAFKRCLSDRDELIQESASRGLGLVYEKGDRKLKDDLVRDLVSSFSSDRQSQLAGNVSADTQLFEPGALPTGDGSVSTYKDIMSLASEVGDSSLVYRFMAMASSNAIWSSRAAFGRFGLSNVLSDSSVDGYLADNPKLYPKLFRYRFDPNSGVQRSMNDIWNALVKDSTVTIDKYFDDIMEDLLTSILGKEWRVRQASCAAIGDLVQGRALEKYEKYIEQIWTQCFKVLDDIKESVRTAAGSLARVLTGVLTRALEADHSSTKNASTMLKHVLPFLLSGSGMESSADDVRLFSVRTLLEIIKKSNGATLRPFIPELVERLIGSLSSLEPEAVNYLHMNASKYNLTEQKIDDMRLSSVRSSPLMEAIERCLDLLDDETMQRLQPKLESALKNAVGLPSKVGSSRVLVSLSTRRLGIFQPYADANLRLLEKVMIDRNETVSSSHAVAAGYVARAASDKQILHLMRYAQNLYFELEGDRESSTPRRSLTAGEIMFAIAKQASDRFNALAASALPFIFVAKHDPNEHVKEQFQKAWDEAVGGSRAVALYLTEIVNLCITYLDSPQWVLKHTSARAVADCVTAVASLESEISSETASTLWLALEKALGGKTWEGKETVLQAFVKFVQAAPTYTAQNSTVAAAIVKIATREAKRQNLAYRPHALHCLADICQARHDVDMGEEVFGIVEPLLSELKADGDDDGDAMIVDGGAAGQGSEDLKQATRAAAIDAVFGSINPMNDQWQTQVSRALQTVATLSSTSASASNWRSTYKALQSLFTRIETARGADTLELQPDHDSLQTILVARDPGTEALRLLRADAIAAAVKVAGAELKRALKACIAVLVEGERSKPVQTRLKLLL</sequence>
<dbReference type="Pfam" id="PF13001">
    <property type="entry name" value="ECM29_N"/>
    <property type="match status" value="1"/>
</dbReference>
<evidence type="ECO:0000256" key="4">
    <source>
        <dbReference type="ARBA" id="ARBA00022942"/>
    </source>
</evidence>
<feature type="domain" description="Proteasome component Ecm29 N-terminal" evidence="6">
    <location>
        <begin position="16"/>
        <end position="560"/>
    </location>
</feature>
<dbReference type="InterPro" id="IPR011989">
    <property type="entry name" value="ARM-like"/>
</dbReference>
<keyword evidence="3" id="KW-0677">Repeat</keyword>
<dbReference type="GO" id="GO:0043248">
    <property type="term" value="P:proteasome assembly"/>
    <property type="evidence" value="ECO:0007669"/>
    <property type="project" value="InterPro"/>
</dbReference>
<evidence type="ECO:0000313" key="9">
    <source>
        <dbReference type="Proteomes" id="UP001303373"/>
    </source>
</evidence>
<evidence type="ECO:0000259" key="6">
    <source>
        <dbReference type="Pfam" id="PF13001"/>
    </source>
</evidence>
<dbReference type="GO" id="GO:0060090">
    <property type="term" value="F:molecular adaptor activity"/>
    <property type="evidence" value="ECO:0007669"/>
    <property type="project" value="InterPro"/>
</dbReference>
<comment type="subcellular location">
    <subcellularLocation>
        <location evidence="1">Cytoplasm</location>
    </subcellularLocation>
</comment>
<dbReference type="GO" id="GO:0005634">
    <property type="term" value="C:nucleus"/>
    <property type="evidence" value="ECO:0007669"/>
    <property type="project" value="TreeGrafter"/>
</dbReference>
<name>A0AAQ3M827_9PEZI</name>
<feature type="region of interest" description="Disordered" evidence="5">
    <location>
        <begin position="200"/>
        <end position="224"/>
    </location>
</feature>
<evidence type="ECO:0000313" key="8">
    <source>
        <dbReference type="EMBL" id="WPH03099.1"/>
    </source>
</evidence>
<dbReference type="Gene3D" id="1.25.10.10">
    <property type="entry name" value="Leucine-rich Repeat Variant"/>
    <property type="match status" value="3"/>
</dbReference>